<evidence type="ECO:0000313" key="2">
    <source>
        <dbReference type="EMBL" id="ELP89071.1"/>
    </source>
</evidence>
<feature type="compositionally biased region" description="Basic and acidic residues" evidence="1">
    <location>
        <begin position="186"/>
        <end position="206"/>
    </location>
</feature>
<organism evidence="2 3">
    <name type="scientific">Entamoeba invadens IP1</name>
    <dbReference type="NCBI Taxonomy" id="370355"/>
    <lineage>
        <taxon>Eukaryota</taxon>
        <taxon>Amoebozoa</taxon>
        <taxon>Evosea</taxon>
        <taxon>Archamoebae</taxon>
        <taxon>Mastigamoebida</taxon>
        <taxon>Entamoebidae</taxon>
        <taxon>Entamoeba</taxon>
    </lineage>
</organism>
<dbReference type="KEGG" id="eiv:EIN_165410"/>
<feature type="region of interest" description="Disordered" evidence="1">
    <location>
        <begin position="183"/>
        <end position="232"/>
    </location>
</feature>
<feature type="compositionally biased region" description="Basic residues" evidence="1">
    <location>
        <begin position="207"/>
        <end position="216"/>
    </location>
</feature>
<keyword evidence="3" id="KW-1185">Reference proteome</keyword>
<proteinExistence type="predicted"/>
<gene>
    <name evidence="2" type="ORF">EIN_165410</name>
</gene>
<dbReference type="OMA" id="YTEHREQ"/>
<accession>A0A0A1U7P5</accession>
<evidence type="ECO:0000313" key="3">
    <source>
        <dbReference type="Proteomes" id="UP000014680"/>
    </source>
</evidence>
<dbReference type="Proteomes" id="UP000014680">
    <property type="component" value="Unassembled WGS sequence"/>
</dbReference>
<evidence type="ECO:0000256" key="1">
    <source>
        <dbReference type="SAM" id="MobiDB-lite"/>
    </source>
</evidence>
<dbReference type="AlphaFoldDB" id="A0A0A1U7P5"/>
<dbReference type="EMBL" id="KB206683">
    <property type="protein sequence ID" value="ELP89071.1"/>
    <property type="molecule type" value="Genomic_DNA"/>
</dbReference>
<feature type="region of interest" description="Disordered" evidence="1">
    <location>
        <begin position="1"/>
        <end position="31"/>
    </location>
</feature>
<dbReference type="OrthoDB" id="10372291at2759"/>
<protein>
    <submittedName>
        <fullName evidence="2">Uncharacterized protein</fullName>
    </submittedName>
</protein>
<sequence length="334" mass="38104">MSFANVKLTPTYNLPQEQHPQQPQQQQIKTERTVGEIPVWSDAENNILENSPFLENPQMVYKLQSSLPLKSAQQIMTRIKWVNSGKQKPWEEFCVTCQFQPFQLPSTQKPYVQVYKPQTAYEPKPNAQVSQAQIPPNQTVVTQNFSAPINPIVPPMRFSSLLPTKPVPPPQSQPLISKKVIPQPVKIEDDKKMPKPLKIEKEEKPKKAAPSRKRKTKEKELEKVTTQPVPSQGDMEEQINRLLTNNETILQNIEIFFQSQQSFTLDKQQVLAFSTNIKNLLGLTDYLARPARLPFLSLLLDLPPDVSDIQQFIPESQNVQSQTQSQGVQSQGQY</sequence>
<dbReference type="VEuPathDB" id="AmoebaDB:EIN_165410"/>
<reference evidence="2 3" key="1">
    <citation type="submission" date="2012-10" db="EMBL/GenBank/DDBJ databases">
        <authorList>
            <person name="Zafar N."/>
            <person name="Inman J."/>
            <person name="Hall N."/>
            <person name="Lorenzi H."/>
            <person name="Caler E."/>
        </authorList>
    </citation>
    <scope>NUCLEOTIDE SEQUENCE [LARGE SCALE GENOMIC DNA]</scope>
    <source>
        <strain evidence="2 3">IP1</strain>
    </source>
</reference>
<dbReference type="RefSeq" id="XP_004255842.1">
    <property type="nucleotide sequence ID" value="XM_004255794.1"/>
</dbReference>
<dbReference type="GeneID" id="14888053"/>
<feature type="compositionally biased region" description="Low complexity" evidence="1">
    <location>
        <begin position="15"/>
        <end position="27"/>
    </location>
</feature>
<name>A0A0A1U7P5_ENTIV</name>